<dbReference type="AlphaFoldDB" id="A0A9D2KFJ5"/>
<name>A0A9D2KFJ5_9FIRM</name>
<keyword evidence="1" id="KW-0812">Transmembrane</keyword>
<proteinExistence type="predicted"/>
<evidence type="ECO:0000313" key="4">
    <source>
        <dbReference type="Proteomes" id="UP000824221"/>
    </source>
</evidence>
<keyword evidence="1" id="KW-1133">Transmembrane helix</keyword>
<dbReference type="InterPro" id="IPR011041">
    <property type="entry name" value="Quinoprot_gluc/sorb_DH_b-prop"/>
</dbReference>
<dbReference type="SUPFAM" id="SSF50952">
    <property type="entry name" value="Soluble quinoprotein glucose dehydrogenase"/>
    <property type="match status" value="1"/>
</dbReference>
<keyword evidence="1" id="KW-0472">Membrane</keyword>
<gene>
    <name evidence="3" type="ORF">H9797_00730</name>
</gene>
<sequence>MNTRKKTMLSLGTAFALTLCGALLLGAPAAIEASAAPAPSLFLPGSYEEYLPLEYPTDAAMSEGYIAVADGNTLYLFDREKGAYTAYEHRSTLSEVQFTEDGRLFFNDQNAQLYEYRFASQTAQIQTNVPCATFLIDGSTLYTAAVVGSSTTIYAIPADSASVSFDRAVEVGRPDSLTGTSPRLALSEGVLYCAFNYLVTVFTPQEEGYSRSTQLLAGETDVSGLSAFTAHEGGFYYAVNGTLDRDGLYSTVLNGGSERIFEGSGFSSLFSFDGTLYGVQNGSVRAFSLENGEASLTGYEIGAGSDAPDRISDAGDAVRSGDLLVIADRGNRRVLVYDGSEESYSAIPLDGTPSYVATDGKSFAVSIGNNIYVYTYGEKEPYGKKEPYAHKAESTVSGLTCVYGTYYYVTEHNYYGVAEAGAREFTRPGSAMPVAITSDMQGNLYVASAAGQVSRFTESEFLDYTSQGTIVTESWALPSSFRSLRADYEGGLYYLSGNALYRNGVRLETFDASSALYHGVNGAAPSPVSFALSFSDGTLFLNYGNFMLQAEVSFPNLGAIPANDLYDTLNTAPDASSLSYVRISDGAVGVAVDLTQLNETSDSLSYLSHARIEGGTALILGETEHFLLTALYKEHEYRVLLVPEEECTPILVQTTEISGTRYLSSDVSLTSYPLFSEALALETLPRGTQVELVFEVTPESGYAFAEIRWGEEGHGYVPVGYLTEASPIPAENDDYRLGYLKASDGITFYAADDRSQTIRVTERTQVKIYEAENGAFDVYFTDASGTTYTAQVTKDMLETGGENALRTSIIIILCVIAVGIGAVYVLLVPKKPKN</sequence>
<evidence type="ECO:0000256" key="2">
    <source>
        <dbReference type="SAM" id="SignalP"/>
    </source>
</evidence>
<protein>
    <submittedName>
        <fullName evidence="3">Uncharacterized protein</fullName>
    </submittedName>
</protein>
<dbReference type="EMBL" id="DXAJ01000016">
    <property type="protein sequence ID" value="HJA01892.1"/>
    <property type="molecule type" value="Genomic_DNA"/>
</dbReference>
<dbReference type="Proteomes" id="UP000824221">
    <property type="component" value="Unassembled WGS sequence"/>
</dbReference>
<feature type="chain" id="PRO_5038800510" evidence="2">
    <location>
        <begin position="36"/>
        <end position="834"/>
    </location>
</feature>
<reference evidence="3" key="2">
    <citation type="submission" date="2021-04" db="EMBL/GenBank/DDBJ databases">
        <authorList>
            <person name="Gilroy R."/>
        </authorList>
    </citation>
    <scope>NUCLEOTIDE SEQUENCE</scope>
    <source>
        <strain evidence="3">CHK156-179</strain>
    </source>
</reference>
<dbReference type="Gene3D" id="2.120.10.30">
    <property type="entry name" value="TolB, C-terminal domain"/>
    <property type="match status" value="1"/>
</dbReference>
<dbReference type="InterPro" id="IPR011042">
    <property type="entry name" value="6-blade_b-propeller_TolB-like"/>
</dbReference>
<dbReference type="SUPFAM" id="SSF63829">
    <property type="entry name" value="Calcium-dependent phosphotriesterase"/>
    <property type="match status" value="1"/>
</dbReference>
<evidence type="ECO:0000313" key="3">
    <source>
        <dbReference type="EMBL" id="HJA01892.1"/>
    </source>
</evidence>
<comment type="caution">
    <text evidence="3">The sequence shown here is derived from an EMBL/GenBank/DDBJ whole genome shotgun (WGS) entry which is preliminary data.</text>
</comment>
<organism evidence="3 4">
    <name type="scientific">Candidatus Gallimonas gallistercoris</name>
    <dbReference type="NCBI Taxonomy" id="2838602"/>
    <lineage>
        <taxon>Bacteria</taxon>
        <taxon>Bacillati</taxon>
        <taxon>Bacillota</taxon>
        <taxon>Clostridia</taxon>
        <taxon>Candidatus Gallimonas</taxon>
    </lineage>
</organism>
<keyword evidence="2" id="KW-0732">Signal</keyword>
<evidence type="ECO:0000256" key="1">
    <source>
        <dbReference type="SAM" id="Phobius"/>
    </source>
</evidence>
<feature type="transmembrane region" description="Helical" evidence="1">
    <location>
        <begin position="809"/>
        <end position="828"/>
    </location>
</feature>
<reference evidence="3" key="1">
    <citation type="journal article" date="2021" name="PeerJ">
        <title>Extensive microbial diversity within the chicken gut microbiome revealed by metagenomics and culture.</title>
        <authorList>
            <person name="Gilroy R."/>
            <person name="Ravi A."/>
            <person name="Getino M."/>
            <person name="Pursley I."/>
            <person name="Horton D.L."/>
            <person name="Alikhan N.F."/>
            <person name="Baker D."/>
            <person name="Gharbi K."/>
            <person name="Hall N."/>
            <person name="Watson M."/>
            <person name="Adriaenssens E.M."/>
            <person name="Foster-Nyarko E."/>
            <person name="Jarju S."/>
            <person name="Secka A."/>
            <person name="Antonio M."/>
            <person name="Oren A."/>
            <person name="Chaudhuri R.R."/>
            <person name="La Ragione R."/>
            <person name="Hildebrand F."/>
            <person name="Pallen M.J."/>
        </authorList>
    </citation>
    <scope>NUCLEOTIDE SEQUENCE</scope>
    <source>
        <strain evidence="3">CHK156-179</strain>
    </source>
</reference>
<feature type="signal peptide" evidence="2">
    <location>
        <begin position="1"/>
        <end position="35"/>
    </location>
</feature>
<accession>A0A9D2KFJ5</accession>